<comment type="caution">
    <text evidence="3">The sequence shown here is derived from an EMBL/GenBank/DDBJ whole genome shotgun (WGS) entry which is preliminary data.</text>
</comment>
<keyword evidence="4" id="KW-1185">Reference proteome</keyword>
<organism evidence="3 4">
    <name type="scientific">Hyaloperonospora brassicae</name>
    <name type="common">Brassica downy mildew</name>
    <name type="synonym">Peronospora brassicae</name>
    <dbReference type="NCBI Taxonomy" id="162125"/>
    <lineage>
        <taxon>Eukaryota</taxon>
        <taxon>Sar</taxon>
        <taxon>Stramenopiles</taxon>
        <taxon>Oomycota</taxon>
        <taxon>Peronosporomycetes</taxon>
        <taxon>Peronosporales</taxon>
        <taxon>Peronosporaceae</taxon>
        <taxon>Hyaloperonospora</taxon>
    </lineage>
</organism>
<evidence type="ECO:0000256" key="2">
    <source>
        <dbReference type="SAM" id="SignalP"/>
    </source>
</evidence>
<feature type="chain" id="PRO_5043516357" description="RxLR effector candidate protein" evidence="2">
    <location>
        <begin position="22"/>
        <end position="166"/>
    </location>
</feature>
<name>A0AAV0T836_HYABA</name>
<evidence type="ECO:0000313" key="4">
    <source>
        <dbReference type="Proteomes" id="UP001162031"/>
    </source>
</evidence>
<dbReference type="AlphaFoldDB" id="A0AAV0T836"/>
<proteinExistence type="predicted"/>
<protein>
    <recommendedName>
        <fullName evidence="5">RxLR effector candidate protein</fullName>
    </recommendedName>
</protein>
<sequence>MRLHTFTLVVFDAVLAHSATSGKTSNSTKTEGAPSASLRSSDACCDDVPVEQGLGPHETTAGEERMTEPWIPSSINSAVAHLGDMMHGRQSNLPAVENLPVHKWREFDQIALRHYLEATDKEPKDLLQDAQLMNIELQMIPENGPDVIAKARQFFSCTPGGTESRG</sequence>
<evidence type="ECO:0000256" key="1">
    <source>
        <dbReference type="SAM" id="MobiDB-lite"/>
    </source>
</evidence>
<feature type="region of interest" description="Disordered" evidence="1">
    <location>
        <begin position="20"/>
        <end position="43"/>
    </location>
</feature>
<feature type="signal peptide" evidence="2">
    <location>
        <begin position="1"/>
        <end position="21"/>
    </location>
</feature>
<dbReference type="EMBL" id="CANTFL010000136">
    <property type="protein sequence ID" value="CAI5714500.1"/>
    <property type="molecule type" value="Genomic_DNA"/>
</dbReference>
<feature type="compositionally biased region" description="Polar residues" evidence="1">
    <location>
        <begin position="20"/>
        <end position="30"/>
    </location>
</feature>
<accession>A0AAV0T836</accession>
<keyword evidence="2" id="KW-0732">Signal</keyword>
<gene>
    <name evidence="3" type="ORF">HBR001_LOCUS1253</name>
</gene>
<reference evidence="3" key="1">
    <citation type="submission" date="2022-12" db="EMBL/GenBank/DDBJ databases">
        <authorList>
            <person name="Webb A."/>
        </authorList>
    </citation>
    <scope>NUCLEOTIDE SEQUENCE</scope>
    <source>
        <strain evidence="3">Hp1</strain>
    </source>
</reference>
<evidence type="ECO:0008006" key="5">
    <source>
        <dbReference type="Google" id="ProtNLM"/>
    </source>
</evidence>
<evidence type="ECO:0000313" key="3">
    <source>
        <dbReference type="EMBL" id="CAI5714500.1"/>
    </source>
</evidence>
<dbReference type="Proteomes" id="UP001162031">
    <property type="component" value="Unassembled WGS sequence"/>
</dbReference>